<dbReference type="FunFam" id="3.40.50.300:FF:000662">
    <property type="entry name" value="Pachytene checkpoint protein 2 homolog"/>
    <property type="match status" value="1"/>
</dbReference>
<evidence type="ECO:0000256" key="8">
    <source>
        <dbReference type="ARBA" id="ARBA00023254"/>
    </source>
</evidence>
<dbReference type="InterPro" id="IPR058249">
    <property type="entry name" value="Pch2_C"/>
</dbReference>
<dbReference type="PANTHER" id="PTHR45991">
    <property type="entry name" value="PACHYTENE CHECKPOINT PROTEIN 2"/>
    <property type="match status" value="1"/>
</dbReference>
<dbReference type="GO" id="GO:0016887">
    <property type="term" value="F:ATP hydrolysis activity"/>
    <property type="evidence" value="ECO:0007669"/>
    <property type="project" value="InterPro"/>
</dbReference>
<dbReference type="AlphaFoldDB" id="A0AAW0VT68"/>
<dbReference type="InterPro" id="IPR044539">
    <property type="entry name" value="Pch2-like"/>
</dbReference>
<evidence type="ECO:0000256" key="9">
    <source>
        <dbReference type="RuleBase" id="RU003651"/>
    </source>
</evidence>
<dbReference type="PANTHER" id="PTHR45991:SF1">
    <property type="entry name" value="PACHYTENE CHECKPOINT PROTEIN 2 HOMOLOG"/>
    <property type="match status" value="1"/>
</dbReference>
<name>A0AAW0VT68_CHEQU</name>
<dbReference type="GO" id="GO:0007131">
    <property type="term" value="P:reciprocal meiotic recombination"/>
    <property type="evidence" value="ECO:0007669"/>
    <property type="project" value="TreeGrafter"/>
</dbReference>
<evidence type="ECO:0000256" key="3">
    <source>
        <dbReference type="ARBA" id="ARBA00022741"/>
    </source>
</evidence>
<dbReference type="GO" id="GO:0005634">
    <property type="term" value="C:nucleus"/>
    <property type="evidence" value="ECO:0007669"/>
    <property type="project" value="TreeGrafter"/>
</dbReference>
<feature type="non-terminal residue" evidence="11">
    <location>
        <position position="1"/>
    </location>
</feature>
<keyword evidence="12" id="KW-1185">Reference proteome</keyword>
<evidence type="ECO:0000256" key="7">
    <source>
        <dbReference type="ARBA" id="ARBA00022943"/>
    </source>
</evidence>
<dbReference type="GO" id="GO:0048477">
    <property type="term" value="P:oogenesis"/>
    <property type="evidence" value="ECO:0007669"/>
    <property type="project" value="UniProtKB-KW"/>
</dbReference>
<keyword evidence="4" id="KW-0221">Differentiation</keyword>
<accession>A0AAW0VT68</accession>
<dbReference type="GO" id="GO:0051598">
    <property type="term" value="P:meiotic recombination checkpoint signaling"/>
    <property type="evidence" value="ECO:0007669"/>
    <property type="project" value="TreeGrafter"/>
</dbReference>
<evidence type="ECO:0000256" key="2">
    <source>
        <dbReference type="ARBA" id="ARBA00022364"/>
    </source>
</evidence>
<keyword evidence="7" id="KW-0896">Oogenesis</keyword>
<evidence type="ECO:0000256" key="4">
    <source>
        <dbReference type="ARBA" id="ARBA00022782"/>
    </source>
</evidence>
<dbReference type="GO" id="GO:0005694">
    <property type="term" value="C:chromosome"/>
    <property type="evidence" value="ECO:0007669"/>
    <property type="project" value="TreeGrafter"/>
</dbReference>
<keyword evidence="5 9" id="KW-0067">ATP-binding</keyword>
<gene>
    <name evidence="11" type="ORF">OTU49_013552</name>
</gene>
<dbReference type="InterPro" id="IPR001270">
    <property type="entry name" value="ClpA/B"/>
</dbReference>
<comment type="similarity">
    <text evidence="1">Belongs to the AAA ATPase family. PCH2 subfamily.</text>
</comment>
<evidence type="ECO:0000256" key="5">
    <source>
        <dbReference type="ARBA" id="ARBA00022840"/>
    </source>
</evidence>
<organism evidence="11 12">
    <name type="scientific">Cherax quadricarinatus</name>
    <name type="common">Australian red claw crayfish</name>
    <dbReference type="NCBI Taxonomy" id="27406"/>
    <lineage>
        <taxon>Eukaryota</taxon>
        <taxon>Metazoa</taxon>
        <taxon>Ecdysozoa</taxon>
        <taxon>Arthropoda</taxon>
        <taxon>Crustacea</taxon>
        <taxon>Multicrustacea</taxon>
        <taxon>Malacostraca</taxon>
        <taxon>Eumalacostraca</taxon>
        <taxon>Eucarida</taxon>
        <taxon>Decapoda</taxon>
        <taxon>Pleocyemata</taxon>
        <taxon>Astacidea</taxon>
        <taxon>Parastacoidea</taxon>
        <taxon>Parastacidae</taxon>
        <taxon>Cherax</taxon>
    </lineage>
</organism>
<keyword evidence="6" id="KW-0744">Spermatogenesis</keyword>
<dbReference type="InterPro" id="IPR027417">
    <property type="entry name" value="P-loop_NTPase"/>
</dbReference>
<keyword evidence="3 9" id="KW-0547">Nucleotide-binding</keyword>
<dbReference type="GO" id="GO:0042802">
    <property type="term" value="F:identical protein binding"/>
    <property type="evidence" value="ECO:0007669"/>
    <property type="project" value="UniProtKB-ARBA"/>
</dbReference>
<dbReference type="EMBL" id="JARKIK010000777">
    <property type="protein sequence ID" value="KAK8720153.1"/>
    <property type="molecule type" value="Genomic_DNA"/>
</dbReference>
<keyword evidence="8" id="KW-0469">Meiosis</keyword>
<comment type="caution">
    <text evidence="11">The sequence shown here is derived from an EMBL/GenBank/DDBJ whole genome shotgun (WGS) entry which is preliminary data.</text>
</comment>
<dbReference type="Pfam" id="PF00004">
    <property type="entry name" value="AAA"/>
    <property type="match status" value="1"/>
</dbReference>
<dbReference type="InterPro" id="IPR003960">
    <property type="entry name" value="ATPase_AAA_CS"/>
</dbReference>
<evidence type="ECO:0000256" key="6">
    <source>
        <dbReference type="ARBA" id="ARBA00022871"/>
    </source>
</evidence>
<dbReference type="CDD" id="cd19508">
    <property type="entry name" value="RecA-like_Pch2-like"/>
    <property type="match status" value="1"/>
</dbReference>
<reference evidence="11 12" key="1">
    <citation type="journal article" date="2024" name="BMC Genomics">
        <title>Genome assembly of redclaw crayfish (Cherax quadricarinatus) provides insights into its immune adaptation and hypoxia tolerance.</title>
        <authorList>
            <person name="Liu Z."/>
            <person name="Zheng J."/>
            <person name="Li H."/>
            <person name="Fang K."/>
            <person name="Wang S."/>
            <person name="He J."/>
            <person name="Zhou D."/>
            <person name="Weng S."/>
            <person name="Chi M."/>
            <person name="Gu Z."/>
            <person name="He J."/>
            <person name="Li F."/>
            <person name="Wang M."/>
        </authorList>
    </citation>
    <scope>NUCLEOTIDE SEQUENCE [LARGE SCALE GENOMIC DNA]</scope>
    <source>
        <strain evidence="11">ZL_2023a</strain>
    </source>
</reference>
<dbReference type="Pfam" id="PF23563">
    <property type="entry name" value="TRIP13_N"/>
    <property type="match status" value="1"/>
</dbReference>
<evidence type="ECO:0000259" key="10">
    <source>
        <dbReference type="SMART" id="SM00382"/>
    </source>
</evidence>
<evidence type="ECO:0000313" key="11">
    <source>
        <dbReference type="EMBL" id="KAK8720153.1"/>
    </source>
</evidence>
<sequence>LFVVDHHNDNNNFNRLIQVFIYKFIKMAADGCPVLHVEILQKMNSTMVEKILIKEVGSFLQEKKNISVDSIIKDFPMSLLNDHIVHIRICELDSACNMKCVDISMTQPQYHIYQLESYGPSIEEMNEGEEDIAAASYWMLPATEFEDLWENLIYDTPIKEQLLKFVRTTLLFSDRGLNKNIISWNKVILLYGPPGTGKTSLCKALAQKLSIRLDSRYKYAQFVEINSHSLFSKWFSESGKLVQKMFGKIAELADDHALLVIVLIDEVESLTRARESSSKGLDPSDAVRVVNAVLTQLDQINKYPNVLIVTTSNISGTLDLAFVDRADIKQYVGLPSQAAIYQIYYSCIAELRRIGIILDSELLFTLQDLQCTNMILKEVTKLSLLLWEIAGQSVGFSGRTLRKIPFLAHALHADSPVVSSPRFLSAMQMAVLKQKEDKLQISVPDSC</sequence>
<dbReference type="Gene3D" id="3.40.50.300">
    <property type="entry name" value="P-loop containing nucleotide triphosphate hydrolases"/>
    <property type="match status" value="1"/>
</dbReference>
<dbReference type="SUPFAM" id="SSF52540">
    <property type="entry name" value="P-loop containing nucleoside triphosphate hydrolases"/>
    <property type="match status" value="1"/>
</dbReference>
<dbReference type="Proteomes" id="UP001445076">
    <property type="component" value="Unassembled WGS sequence"/>
</dbReference>
<dbReference type="PRINTS" id="PR00300">
    <property type="entry name" value="CLPPROTEASEA"/>
</dbReference>
<dbReference type="Pfam" id="PF23242">
    <property type="entry name" value="AAA_lid_TRIP13_C"/>
    <property type="match status" value="1"/>
</dbReference>
<proteinExistence type="inferred from homology"/>
<dbReference type="SMART" id="SM00382">
    <property type="entry name" value="AAA"/>
    <property type="match status" value="1"/>
</dbReference>
<evidence type="ECO:0000313" key="12">
    <source>
        <dbReference type="Proteomes" id="UP001445076"/>
    </source>
</evidence>
<dbReference type="GO" id="GO:0007283">
    <property type="term" value="P:spermatogenesis"/>
    <property type="evidence" value="ECO:0007669"/>
    <property type="project" value="UniProtKB-KW"/>
</dbReference>
<dbReference type="PROSITE" id="PS00674">
    <property type="entry name" value="AAA"/>
    <property type="match status" value="1"/>
</dbReference>
<evidence type="ECO:0000256" key="1">
    <source>
        <dbReference type="ARBA" id="ARBA00007271"/>
    </source>
</evidence>
<feature type="domain" description="AAA+ ATPase" evidence="10">
    <location>
        <begin position="184"/>
        <end position="336"/>
    </location>
</feature>
<dbReference type="InterPro" id="IPR003959">
    <property type="entry name" value="ATPase_AAA_core"/>
</dbReference>
<dbReference type="InterPro" id="IPR003593">
    <property type="entry name" value="AAA+_ATPase"/>
</dbReference>
<dbReference type="GO" id="GO:0005524">
    <property type="term" value="F:ATP binding"/>
    <property type="evidence" value="ECO:0007669"/>
    <property type="project" value="UniProtKB-KW"/>
</dbReference>
<protein>
    <recommendedName>
        <fullName evidence="2">Pachytene checkpoint protein 2 homolog</fullName>
    </recommendedName>
</protein>